<dbReference type="Pfam" id="PF11337">
    <property type="entry name" value="DUF3139"/>
    <property type="match status" value="1"/>
</dbReference>
<sequence>MILIILSIVLACFLIYQYPIQRVLALKNFKSYISQQGIEPEIIKSKKVFKNWKDGGYKIIVILDDDPNYIYIYRYQPWTHKKNEHIKFNRITLQITDIEKSMVLDPPYDGKCKYPPIDE</sequence>
<gene>
    <name evidence="1" type="ORF">BIV18_00630</name>
</gene>
<reference evidence="1 2" key="1">
    <citation type="journal article" date="2016" name="Appl. Environ. Microbiol.">
        <title>Function and Phylogeny of Bacterial Butyryl Coenzyme A:Acetate Transferases and Their Diversity in the Proximal Colon of Swine.</title>
        <authorList>
            <person name="Trachsel J."/>
            <person name="Bayles D.O."/>
            <person name="Looft T."/>
            <person name="Levine U.Y."/>
            <person name="Allen H.K."/>
        </authorList>
    </citation>
    <scope>NUCLEOTIDE SEQUENCE [LARGE SCALE GENOMIC DNA]</scope>
    <source>
        <strain evidence="1 2">35-6-1</strain>
    </source>
</reference>
<dbReference type="AlphaFoldDB" id="A0A1U7M2C5"/>
<protein>
    <submittedName>
        <fullName evidence="1">Uncharacterized protein</fullName>
    </submittedName>
</protein>
<comment type="caution">
    <text evidence="1">The sequence shown here is derived from an EMBL/GenBank/DDBJ whole genome shotgun (WGS) entry which is preliminary data.</text>
</comment>
<proteinExistence type="predicted"/>
<keyword evidence="2" id="KW-1185">Reference proteome</keyword>
<evidence type="ECO:0000313" key="1">
    <source>
        <dbReference type="EMBL" id="OLR65727.1"/>
    </source>
</evidence>
<evidence type="ECO:0000313" key="2">
    <source>
        <dbReference type="Proteomes" id="UP000187166"/>
    </source>
</evidence>
<accession>A0A1U7M2C5</accession>
<name>A0A1U7M2C5_9FIRM</name>
<organism evidence="1 2">
    <name type="scientific">Peptoniphilus porci</name>
    <dbReference type="NCBI Taxonomy" id="2652280"/>
    <lineage>
        <taxon>Bacteria</taxon>
        <taxon>Bacillati</taxon>
        <taxon>Bacillota</taxon>
        <taxon>Tissierellia</taxon>
        <taxon>Tissierellales</taxon>
        <taxon>Peptoniphilaceae</taxon>
        <taxon>Peptoniphilus</taxon>
    </lineage>
</organism>
<dbReference type="EMBL" id="MJIH01000001">
    <property type="protein sequence ID" value="OLR65727.1"/>
    <property type="molecule type" value="Genomic_DNA"/>
</dbReference>
<dbReference type="InterPro" id="IPR021486">
    <property type="entry name" value="DUF3139"/>
</dbReference>
<dbReference type="Proteomes" id="UP000187166">
    <property type="component" value="Unassembled WGS sequence"/>
</dbReference>
<accession>A0A848R9X0</accession>